<dbReference type="GO" id="GO:0004252">
    <property type="term" value="F:serine-type endopeptidase activity"/>
    <property type="evidence" value="ECO:0007669"/>
    <property type="project" value="InterPro"/>
</dbReference>
<dbReference type="InterPro" id="IPR001940">
    <property type="entry name" value="Peptidase_S1C"/>
</dbReference>
<dbReference type="GO" id="GO:0006508">
    <property type="term" value="P:proteolysis"/>
    <property type="evidence" value="ECO:0007669"/>
    <property type="project" value="UniProtKB-KW"/>
</dbReference>
<keyword evidence="3" id="KW-0732">Signal</keyword>
<evidence type="ECO:0000256" key="3">
    <source>
        <dbReference type="SAM" id="SignalP"/>
    </source>
</evidence>
<evidence type="ECO:0000256" key="2">
    <source>
        <dbReference type="ARBA" id="ARBA00022801"/>
    </source>
</evidence>
<dbReference type="SUPFAM" id="SSF50156">
    <property type="entry name" value="PDZ domain-like"/>
    <property type="match status" value="1"/>
</dbReference>
<accession>A0A6L9EA01</accession>
<comment type="caution">
    <text evidence="4">The sequence shown here is derived from an EMBL/GenBank/DDBJ whole genome shotgun (WGS) entry which is preliminary data.</text>
</comment>
<evidence type="ECO:0000313" key="4">
    <source>
        <dbReference type="EMBL" id="NAS11483.1"/>
    </source>
</evidence>
<organism evidence="4 5">
    <name type="scientific">Poritiphilus flavus</name>
    <dbReference type="NCBI Taxonomy" id="2697053"/>
    <lineage>
        <taxon>Bacteria</taxon>
        <taxon>Pseudomonadati</taxon>
        <taxon>Bacteroidota</taxon>
        <taxon>Flavobacteriia</taxon>
        <taxon>Flavobacteriales</taxon>
        <taxon>Flavobacteriaceae</taxon>
        <taxon>Poritiphilus</taxon>
    </lineage>
</organism>
<evidence type="ECO:0000313" key="5">
    <source>
        <dbReference type="Proteomes" id="UP000475249"/>
    </source>
</evidence>
<protein>
    <submittedName>
        <fullName evidence="4">Trypsin-like serine protease</fullName>
    </submittedName>
</protein>
<dbReference type="RefSeq" id="WP_161434506.1">
    <property type="nucleotide sequence ID" value="NZ_WXYO01000002.1"/>
</dbReference>
<sequence length="341" mass="36089">MKKFLVLVFVLSAFPAFSQNLSQLYKKVSSSVVVINVESVAPDGEGDSFQLTLAATQGSGVLVSETGLIWTAAHVIQSAENISVEFLDGDSYPAEVIASSPLADTAIIQVSGEFLLKDKKVATLGDSDKVSIGEDVFVIGAPHGFRQSLTRGILSGRHVRDKLSNDFEQIEFLQTDAAINPGNSGGPIFNMKGEVIGIASSIYTSSGGFDGIGFIAPANALKNLMGSSDNPWTGMETLLLNPELSMVLNVPQKSGLLVISISSRSPAAQLGLRGGYIPANINGTDLLLGGDIILEVAGIKFEDKNSRSLIKSKISEYSKGESIPIVILRNGQIGLSQFQKQ</sequence>
<feature type="chain" id="PRO_5026976240" evidence="3">
    <location>
        <begin position="19"/>
        <end position="341"/>
    </location>
</feature>
<dbReference type="PRINTS" id="PR00834">
    <property type="entry name" value="PROTEASES2C"/>
</dbReference>
<keyword evidence="1 4" id="KW-0645">Protease</keyword>
<dbReference type="Pfam" id="PF13365">
    <property type="entry name" value="Trypsin_2"/>
    <property type="match status" value="1"/>
</dbReference>
<name>A0A6L9EA01_9FLAO</name>
<evidence type="ECO:0000256" key="1">
    <source>
        <dbReference type="ARBA" id="ARBA00022670"/>
    </source>
</evidence>
<reference evidence="4 5" key="1">
    <citation type="submission" date="2020-01" db="EMBL/GenBank/DDBJ databases">
        <title>Bacteria diversity of Porities sp.</title>
        <authorList>
            <person name="Wang G."/>
        </authorList>
    </citation>
    <scope>NUCLEOTIDE SEQUENCE [LARGE SCALE GENOMIC DNA]</scope>
    <source>
        <strain evidence="4 5">R33</strain>
    </source>
</reference>
<keyword evidence="5" id="KW-1185">Reference proteome</keyword>
<dbReference type="InterPro" id="IPR051201">
    <property type="entry name" value="Chloro_Bact_Ser_Proteases"/>
</dbReference>
<gene>
    <name evidence="4" type="ORF">GTQ38_05690</name>
</gene>
<keyword evidence="2" id="KW-0378">Hydrolase</keyword>
<dbReference type="AlphaFoldDB" id="A0A6L9EA01"/>
<dbReference type="PANTHER" id="PTHR43343">
    <property type="entry name" value="PEPTIDASE S12"/>
    <property type="match status" value="1"/>
</dbReference>
<dbReference type="SUPFAM" id="SSF50494">
    <property type="entry name" value="Trypsin-like serine proteases"/>
    <property type="match status" value="1"/>
</dbReference>
<dbReference type="Gene3D" id="2.30.42.10">
    <property type="match status" value="1"/>
</dbReference>
<feature type="signal peptide" evidence="3">
    <location>
        <begin position="1"/>
        <end position="18"/>
    </location>
</feature>
<dbReference type="InterPro" id="IPR009003">
    <property type="entry name" value="Peptidase_S1_PA"/>
</dbReference>
<dbReference type="InterPro" id="IPR036034">
    <property type="entry name" value="PDZ_sf"/>
</dbReference>
<dbReference type="Gene3D" id="2.40.10.120">
    <property type="match status" value="1"/>
</dbReference>
<dbReference type="PANTHER" id="PTHR43343:SF3">
    <property type="entry name" value="PROTEASE DO-LIKE 8, CHLOROPLASTIC"/>
    <property type="match status" value="1"/>
</dbReference>
<proteinExistence type="predicted"/>
<dbReference type="EMBL" id="WXYO01000002">
    <property type="protein sequence ID" value="NAS11483.1"/>
    <property type="molecule type" value="Genomic_DNA"/>
</dbReference>
<dbReference type="Proteomes" id="UP000475249">
    <property type="component" value="Unassembled WGS sequence"/>
</dbReference>